<sequence>MGDIKKVILIGVVIISLLVQFHQSEAFFLSNNMKGKGGHMNQQRHRSNSIGNPFTNIFQMKANFMKSMQRSMTNHFSNKGKMLMSLFGGFKKG</sequence>
<reference evidence="2 3" key="1">
    <citation type="submission" date="2015-04" db="EMBL/GenBank/DDBJ databases">
        <authorList>
            <person name="Syromyatnikov M.Y."/>
            <person name="Popov V.N."/>
        </authorList>
    </citation>
    <scope>NUCLEOTIDE SEQUENCE [LARGE SCALE GENOMIC DNA]</scope>
</reference>
<evidence type="ECO:0000313" key="2">
    <source>
        <dbReference type="EMBL" id="CRK97048.1"/>
    </source>
</evidence>
<name>A0A1J1I9W9_9DIPT</name>
<accession>A0A1J1I9W9</accession>
<organism evidence="2 3">
    <name type="scientific">Clunio marinus</name>
    <dbReference type="NCBI Taxonomy" id="568069"/>
    <lineage>
        <taxon>Eukaryota</taxon>
        <taxon>Metazoa</taxon>
        <taxon>Ecdysozoa</taxon>
        <taxon>Arthropoda</taxon>
        <taxon>Hexapoda</taxon>
        <taxon>Insecta</taxon>
        <taxon>Pterygota</taxon>
        <taxon>Neoptera</taxon>
        <taxon>Endopterygota</taxon>
        <taxon>Diptera</taxon>
        <taxon>Nematocera</taxon>
        <taxon>Chironomoidea</taxon>
        <taxon>Chironomidae</taxon>
        <taxon>Clunio</taxon>
    </lineage>
</organism>
<evidence type="ECO:0000256" key="1">
    <source>
        <dbReference type="SAM" id="SignalP"/>
    </source>
</evidence>
<keyword evidence="1" id="KW-0732">Signal</keyword>
<keyword evidence="3" id="KW-1185">Reference proteome</keyword>
<gene>
    <name evidence="2" type="ORF">CLUMA_CG010446</name>
</gene>
<evidence type="ECO:0000313" key="3">
    <source>
        <dbReference type="Proteomes" id="UP000183832"/>
    </source>
</evidence>
<feature type="signal peptide" evidence="1">
    <location>
        <begin position="1"/>
        <end position="26"/>
    </location>
</feature>
<dbReference type="AlphaFoldDB" id="A0A1J1I9W9"/>
<feature type="chain" id="PRO_5012249903" evidence="1">
    <location>
        <begin position="27"/>
        <end position="93"/>
    </location>
</feature>
<dbReference type="EMBL" id="CVRI01000046">
    <property type="protein sequence ID" value="CRK97048.1"/>
    <property type="molecule type" value="Genomic_DNA"/>
</dbReference>
<protein>
    <submittedName>
        <fullName evidence="2">CLUMA_CG010446, isoform A</fullName>
    </submittedName>
</protein>
<proteinExistence type="predicted"/>
<dbReference type="Proteomes" id="UP000183832">
    <property type="component" value="Unassembled WGS sequence"/>
</dbReference>